<keyword evidence="2" id="KW-0963">Cytoplasm</keyword>
<dbReference type="Pfam" id="PF22381">
    <property type="entry name" value="Staph_reg_Sar_Rot"/>
    <property type="match status" value="1"/>
</dbReference>
<reference evidence="7 8" key="1">
    <citation type="submission" date="2019-12" db="EMBL/GenBank/DDBJ databases">
        <title>Genomic-based taxomic classification of the family Erythrobacteraceae.</title>
        <authorList>
            <person name="Xu L."/>
        </authorList>
    </citation>
    <scope>NUCLEOTIDE SEQUENCE [LARGE SCALE GENOMIC DNA]</scope>
    <source>
        <strain evidence="7 8">DSM 18604</strain>
    </source>
</reference>
<dbReference type="GO" id="GO:0003700">
    <property type="term" value="F:DNA-binding transcription factor activity"/>
    <property type="evidence" value="ECO:0007669"/>
    <property type="project" value="InterPro"/>
</dbReference>
<dbReference type="InterPro" id="IPR036390">
    <property type="entry name" value="WH_DNA-bd_sf"/>
</dbReference>
<dbReference type="SUPFAM" id="SSF46785">
    <property type="entry name" value="Winged helix' DNA-binding domain"/>
    <property type="match status" value="1"/>
</dbReference>
<evidence type="ECO:0000256" key="3">
    <source>
        <dbReference type="ARBA" id="ARBA00023015"/>
    </source>
</evidence>
<dbReference type="Proteomes" id="UP000460561">
    <property type="component" value="Unassembled WGS sequence"/>
</dbReference>
<dbReference type="AlphaFoldDB" id="A0A845A742"/>
<dbReference type="PRINTS" id="PR00598">
    <property type="entry name" value="HTHMARR"/>
</dbReference>
<dbReference type="FunFam" id="1.10.10.10:FF:000163">
    <property type="entry name" value="MarR family transcriptional regulator"/>
    <property type="match status" value="1"/>
</dbReference>
<accession>A0A845A742</accession>
<sequence>MASPADVEDRESMLQLEQQMCFPIYASANAIVKTYRPLLEPLGITYPQYLVMMVLWEETPISVGDIGRKLLLDSGTLTPLLKRLAAAGFVFRERDPSDERRVLIELTDKGHALKTEARDVPSSIIASAELSDHERDDLKEAVTTLRRILLKKIP</sequence>
<dbReference type="InterPro" id="IPR055166">
    <property type="entry name" value="Transc_reg_Sar_Rot_HTH"/>
</dbReference>
<dbReference type="InterPro" id="IPR039422">
    <property type="entry name" value="MarR/SlyA-like"/>
</dbReference>
<keyword evidence="3" id="KW-0805">Transcription regulation</keyword>
<comment type="subcellular location">
    <subcellularLocation>
        <location evidence="1">Cytoplasm</location>
    </subcellularLocation>
</comment>
<dbReference type="PANTHER" id="PTHR33164:SF5">
    <property type="entry name" value="ORGANIC HYDROPEROXIDE RESISTANCE TRANSCRIPTIONAL REGULATOR"/>
    <property type="match status" value="1"/>
</dbReference>
<keyword evidence="5" id="KW-0804">Transcription</keyword>
<protein>
    <submittedName>
        <fullName evidence="7">MarR family transcriptional regulator</fullName>
    </submittedName>
</protein>
<keyword evidence="8" id="KW-1185">Reference proteome</keyword>
<dbReference type="GO" id="GO:0005737">
    <property type="term" value="C:cytoplasm"/>
    <property type="evidence" value="ECO:0007669"/>
    <property type="project" value="UniProtKB-SubCell"/>
</dbReference>
<dbReference type="SMART" id="SM00347">
    <property type="entry name" value="HTH_MARR"/>
    <property type="match status" value="1"/>
</dbReference>
<dbReference type="InterPro" id="IPR000835">
    <property type="entry name" value="HTH_MarR-typ"/>
</dbReference>
<name>A0A845A742_9SPHN</name>
<gene>
    <name evidence="7" type="ORF">GRI39_08240</name>
</gene>
<evidence type="ECO:0000256" key="2">
    <source>
        <dbReference type="ARBA" id="ARBA00022490"/>
    </source>
</evidence>
<evidence type="ECO:0000256" key="4">
    <source>
        <dbReference type="ARBA" id="ARBA00023125"/>
    </source>
</evidence>
<dbReference type="OrthoDB" id="9806864at2"/>
<evidence type="ECO:0000256" key="5">
    <source>
        <dbReference type="ARBA" id="ARBA00023163"/>
    </source>
</evidence>
<keyword evidence="4" id="KW-0238">DNA-binding</keyword>
<comment type="caution">
    <text evidence="7">The sequence shown here is derived from an EMBL/GenBank/DDBJ whole genome shotgun (WGS) entry which is preliminary data.</text>
</comment>
<dbReference type="GO" id="GO:0006950">
    <property type="term" value="P:response to stress"/>
    <property type="evidence" value="ECO:0007669"/>
    <property type="project" value="TreeGrafter"/>
</dbReference>
<evidence type="ECO:0000259" key="6">
    <source>
        <dbReference type="PROSITE" id="PS50995"/>
    </source>
</evidence>
<dbReference type="GO" id="GO:0003677">
    <property type="term" value="F:DNA binding"/>
    <property type="evidence" value="ECO:0007669"/>
    <property type="project" value="UniProtKB-KW"/>
</dbReference>
<organism evidence="7 8">
    <name type="scientific">Altericroceibacterium indicum</name>
    <dbReference type="NCBI Taxonomy" id="374177"/>
    <lineage>
        <taxon>Bacteria</taxon>
        <taxon>Pseudomonadati</taxon>
        <taxon>Pseudomonadota</taxon>
        <taxon>Alphaproteobacteria</taxon>
        <taxon>Sphingomonadales</taxon>
        <taxon>Erythrobacteraceae</taxon>
        <taxon>Altericroceibacterium</taxon>
    </lineage>
</organism>
<dbReference type="RefSeq" id="WP_160739176.1">
    <property type="nucleotide sequence ID" value="NZ_WTYQ01000002.1"/>
</dbReference>
<dbReference type="Gene3D" id="1.10.10.10">
    <property type="entry name" value="Winged helix-like DNA-binding domain superfamily/Winged helix DNA-binding domain"/>
    <property type="match status" value="1"/>
</dbReference>
<evidence type="ECO:0000313" key="7">
    <source>
        <dbReference type="EMBL" id="MXP26030.1"/>
    </source>
</evidence>
<evidence type="ECO:0000256" key="1">
    <source>
        <dbReference type="ARBA" id="ARBA00004496"/>
    </source>
</evidence>
<dbReference type="EMBL" id="WTYQ01000002">
    <property type="protein sequence ID" value="MXP26030.1"/>
    <property type="molecule type" value="Genomic_DNA"/>
</dbReference>
<dbReference type="PROSITE" id="PS50995">
    <property type="entry name" value="HTH_MARR_2"/>
    <property type="match status" value="1"/>
</dbReference>
<dbReference type="PANTHER" id="PTHR33164">
    <property type="entry name" value="TRANSCRIPTIONAL REGULATOR, MARR FAMILY"/>
    <property type="match status" value="1"/>
</dbReference>
<dbReference type="InterPro" id="IPR036388">
    <property type="entry name" value="WH-like_DNA-bd_sf"/>
</dbReference>
<proteinExistence type="predicted"/>
<evidence type="ECO:0000313" key="8">
    <source>
        <dbReference type="Proteomes" id="UP000460561"/>
    </source>
</evidence>
<feature type="domain" description="HTH marR-type" evidence="6">
    <location>
        <begin position="17"/>
        <end position="147"/>
    </location>
</feature>